<keyword evidence="1" id="KW-0479">Metal-binding</keyword>
<dbReference type="PROSITE" id="PS50158">
    <property type="entry name" value="ZF_CCHC"/>
    <property type="match status" value="1"/>
</dbReference>
<dbReference type="EMBL" id="JACGWJ010000014">
    <property type="protein sequence ID" value="KAL0373305.1"/>
    <property type="molecule type" value="Genomic_DNA"/>
</dbReference>
<evidence type="ECO:0000256" key="1">
    <source>
        <dbReference type="PROSITE-ProRule" id="PRU00047"/>
    </source>
</evidence>
<accession>A0AAW2QZG5</accession>
<keyword evidence="1" id="KW-0862">Zinc</keyword>
<feature type="domain" description="CCHC-type" evidence="3">
    <location>
        <begin position="68"/>
        <end position="82"/>
    </location>
</feature>
<organism evidence="4">
    <name type="scientific">Sesamum radiatum</name>
    <name type="common">Black benniseed</name>
    <dbReference type="NCBI Taxonomy" id="300843"/>
    <lineage>
        <taxon>Eukaryota</taxon>
        <taxon>Viridiplantae</taxon>
        <taxon>Streptophyta</taxon>
        <taxon>Embryophyta</taxon>
        <taxon>Tracheophyta</taxon>
        <taxon>Spermatophyta</taxon>
        <taxon>Magnoliopsida</taxon>
        <taxon>eudicotyledons</taxon>
        <taxon>Gunneridae</taxon>
        <taxon>Pentapetalae</taxon>
        <taxon>asterids</taxon>
        <taxon>lamiids</taxon>
        <taxon>Lamiales</taxon>
        <taxon>Pedaliaceae</taxon>
        <taxon>Sesamum</taxon>
    </lineage>
</organism>
<gene>
    <name evidence="4" type="ORF">Sradi_3246200</name>
</gene>
<protein>
    <recommendedName>
        <fullName evidence="3">CCHC-type domain-containing protein</fullName>
    </recommendedName>
</protein>
<reference evidence="4" key="1">
    <citation type="submission" date="2020-06" db="EMBL/GenBank/DDBJ databases">
        <authorList>
            <person name="Li T."/>
            <person name="Hu X."/>
            <person name="Zhang T."/>
            <person name="Song X."/>
            <person name="Zhang H."/>
            <person name="Dai N."/>
            <person name="Sheng W."/>
            <person name="Hou X."/>
            <person name="Wei L."/>
        </authorList>
    </citation>
    <scope>NUCLEOTIDE SEQUENCE</scope>
    <source>
        <strain evidence="4">G02</strain>
        <tissue evidence="4">Leaf</tissue>
    </source>
</reference>
<sequence length="150" mass="16749">MPINGRDKWKKSDSSTLVPPKAVKRVGRPPKSNRRLEPDEAVQKQKKRRGAPMKEGSSKIKRQQTTFKCEKCGSQGHNTRGCAIKTASNEPIPDVSSQVPLKEQPQKIKKGKAIMQEEDVVMHRRTRSGHISAVAPVIRKRSATAPSMFQ</sequence>
<feature type="region of interest" description="Disordered" evidence="2">
    <location>
        <begin position="87"/>
        <end position="109"/>
    </location>
</feature>
<evidence type="ECO:0000259" key="3">
    <source>
        <dbReference type="PROSITE" id="PS50158"/>
    </source>
</evidence>
<feature type="compositionally biased region" description="Basic and acidic residues" evidence="2">
    <location>
        <begin position="34"/>
        <end position="43"/>
    </location>
</feature>
<dbReference type="InterPro" id="IPR001878">
    <property type="entry name" value="Znf_CCHC"/>
</dbReference>
<feature type="compositionally biased region" description="Basic residues" evidence="2">
    <location>
        <begin position="22"/>
        <end position="33"/>
    </location>
</feature>
<feature type="compositionally biased region" description="Basic and acidic residues" evidence="2">
    <location>
        <begin position="1"/>
        <end position="13"/>
    </location>
</feature>
<dbReference type="AlphaFoldDB" id="A0AAW2QZG5"/>
<evidence type="ECO:0000313" key="4">
    <source>
        <dbReference type="EMBL" id="KAL0373305.1"/>
    </source>
</evidence>
<feature type="region of interest" description="Disordered" evidence="2">
    <location>
        <begin position="1"/>
        <end position="66"/>
    </location>
</feature>
<evidence type="ECO:0000256" key="2">
    <source>
        <dbReference type="SAM" id="MobiDB-lite"/>
    </source>
</evidence>
<dbReference type="GO" id="GO:0008270">
    <property type="term" value="F:zinc ion binding"/>
    <property type="evidence" value="ECO:0007669"/>
    <property type="project" value="UniProtKB-KW"/>
</dbReference>
<name>A0AAW2QZG5_SESRA</name>
<dbReference type="GO" id="GO:0003676">
    <property type="term" value="F:nucleic acid binding"/>
    <property type="evidence" value="ECO:0007669"/>
    <property type="project" value="InterPro"/>
</dbReference>
<comment type="caution">
    <text evidence="4">The sequence shown here is derived from an EMBL/GenBank/DDBJ whole genome shotgun (WGS) entry which is preliminary data.</text>
</comment>
<keyword evidence="1" id="KW-0863">Zinc-finger</keyword>
<reference evidence="4" key="2">
    <citation type="journal article" date="2024" name="Plant">
        <title>Genomic evolution and insights into agronomic trait innovations of Sesamum species.</title>
        <authorList>
            <person name="Miao H."/>
            <person name="Wang L."/>
            <person name="Qu L."/>
            <person name="Liu H."/>
            <person name="Sun Y."/>
            <person name="Le M."/>
            <person name="Wang Q."/>
            <person name="Wei S."/>
            <person name="Zheng Y."/>
            <person name="Lin W."/>
            <person name="Duan Y."/>
            <person name="Cao H."/>
            <person name="Xiong S."/>
            <person name="Wang X."/>
            <person name="Wei L."/>
            <person name="Li C."/>
            <person name="Ma Q."/>
            <person name="Ju M."/>
            <person name="Zhao R."/>
            <person name="Li G."/>
            <person name="Mu C."/>
            <person name="Tian Q."/>
            <person name="Mei H."/>
            <person name="Zhang T."/>
            <person name="Gao T."/>
            <person name="Zhang H."/>
        </authorList>
    </citation>
    <scope>NUCLEOTIDE SEQUENCE</scope>
    <source>
        <strain evidence="4">G02</strain>
    </source>
</reference>
<proteinExistence type="predicted"/>